<feature type="compositionally biased region" description="Basic and acidic residues" evidence="1">
    <location>
        <begin position="9"/>
        <end position="34"/>
    </location>
</feature>
<protein>
    <submittedName>
        <fullName evidence="2">Uncharacterized protein</fullName>
    </submittedName>
</protein>
<dbReference type="AlphaFoldDB" id="A0AAW2TH99"/>
<gene>
    <name evidence="2" type="ORF">Sradi_2031300</name>
</gene>
<evidence type="ECO:0000313" key="2">
    <source>
        <dbReference type="EMBL" id="KAL0403905.1"/>
    </source>
</evidence>
<proteinExistence type="predicted"/>
<organism evidence="2">
    <name type="scientific">Sesamum radiatum</name>
    <name type="common">Black benniseed</name>
    <dbReference type="NCBI Taxonomy" id="300843"/>
    <lineage>
        <taxon>Eukaryota</taxon>
        <taxon>Viridiplantae</taxon>
        <taxon>Streptophyta</taxon>
        <taxon>Embryophyta</taxon>
        <taxon>Tracheophyta</taxon>
        <taxon>Spermatophyta</taxon>
        <taxon>Magnoliopsida</taxon>
        <taxon>eudicotyledons</taxon>
        <taxon>Gunneridae</taxon>
        <taxon>Pentapetalae</taxon>
        <taxon>asterids</taxon>
        <taxon>lamiids</taxon>
        <taxon>Lamiales</taxon>
        <taxon>Pedaliaceae</taxon>
        <taxon>Sesamum</taxon>
    </lineage>
</organism>
<accession>A0AAW2TH99</accession>
<comment type="caution">
    <text evidence="2">The sequence shown here is derived from an EMBL/GenBank/DDBJ whole genome shotgun (WGS) entry which is preliminary data.</text>
</comment>
<evidence type="ECO:0000256" key="1">
    <source>
        <dbReference type="SAM" id="MobiDB-lite"/>
    </source>
</evidence>
<name>A0AAW2TH99_SESRA</name>
<dbReference type="EMBL" id="JACGWJ010000008">
    <property type="protein sequence ID" value="KAL0403905.1"/>
    <property type="molecule type" value="Genomic_DNA"/>
</dbReference>
<feature type="region of interest" description="Disordered" evidence="1">
    <location>
        <begin position="1"/>
        <end position="34"/>
    </location>
</feature>
<sequence length="157" mass="17424">MEDAQAAKIESRGEKQKETKEEGPSKKPCVDMRDKMPPFQRVNDVYTPLTIPITQALMTIEGKEGDKAKKVKISSPEIFLKKRTSNLGRPTLNTFQAVISSYYMKIKFPTLGGVGEVQGDPLQSCKCYIEAVSKGQKRTSDEAPRGLPLVNEGTTWS</sequence>
<reference evidence="2" key="1">
    <citation type="submission" date="2020-06" db="EMBL/GenBank/DDBJ databases">
        <authorList>
            <person name="Li T."/>
            <person name="Hu X."/>
            <person name="Zhang T."/>
            <person name="Song X."/>
            <person name="Zhang H."/>
            <person name="Dai N."/>
            <person name="Sheng W."/>
            <person name="Hou X."/>
            <person name="Wei L."/>
        </authorList>
    </citation>
    <scope>NUCLEOTIDE SEQUENCE</scope>
    <source>
        <strain evidence="2">G02</strain>
        <tissue evidence="2">Leaf</tissue>
    </source>
</reference>
<reference evidence="2" key="2">
    <citation type="journal article" date="2024" name="Plant">
        <title>Genomic evolution and insights into agronomic trait innovations of Sesamum species.</title>
        <authorList>
            <person name="Miao H."/>
            <person name="Wang L."/>
            <person name="Qu L."/>
            <person name="Liu H."/>
            <person name="Sun Y."/>
            <person name="Le M."/>
            <person name="Wang Q."/>
            <person name="Wei S."/>
            <person name="Zheng Y."/>
            <person name="Lin W."/>
            <person name="Duan Y."/>
            <person name="Cao H."/>
            <person name="Xiong S."/>
            <person name="Wang X."/>
            <person name="Wei L."/>
            <person name="Li C."/>
            <person name="Ma Q."/>
            <person name="Ju M."/>
            <person name="Zhao R."/>
            <person name="Li G."/>
            <person name="Mu C."/>
            <person name="Tian Q."/>
            <person name="Mei H."/>
            <person name="Zhang T."/>
            <person name="Gao T."/>
            <person name="Zhang H."/>
        </authorList>
    </citation>
    <scope>NUCLEOTIDE SEQUENCE</scope>
    <source>
        <strain evidence="2">G02</strain>
    </source>
</reference>